<dbReference type="GO" id="GO:0008017">
    <property type="term" value="F:microtubule binding"/>
    <property type="evidence" value="ECO:0007669"/>
    <property type="project" value="InterPro"/>
</dbReference>
<evidence type="ECO:0000313" key="9">
    <source>
        <dbReference type="RefSeq" id="XP_010770409.1"/>
    </source>
</evidence>
<keyword evidence="4" id="KW-0206">Cytoskeleton</keyword>
<dbReference type="PANTHER" id="PTHR10623">
    <property type="entry name" value="MICROTUBULE-ASSOCIATED PROTEIN RP/EB FAMILY MEMBER"/>
    <property type="match status" value="1"/>
</dbReference>
<evidence type="ECO:0000256" key="5">
    <source>
        <dbReference type="PROSITE-ProRule" id="PRU00576"/>
    </source>
</evidence>
<dbReference type="Pfam" id="PF03271">
    <property type="entry name" value="EB1"/>
    <property type="match status" value="1"/>
</dbReference>
<dbReference type="InterPro" id="IPR027328">
    <property type="entry name" value="MAPRE"/>
</dbReference>
<evidence type="ECO:0000256" key="2">
    <source>
        <dbReference type="ARBA" id="ARBA00022490"/>
    </source>
</evidence>
<accession>A0A6I9MWV6</accession>
<evidence type="ECO:0000313" key="8">
    <source>
        <dbReference type="Proteomes" id="UP000504611"/>
    </source>
</evidence>
<comment type="subcellular location">
    <subcellularLocation>
        <location evidence="1">Cytoplasm</location>
        <location evidence="1">Cytoskeleton</location>
    </subcellularLocation>
</comment>
<dbReference type="GO" id="GO:0005874">
    <property type="term" value="C:microtubule"/>
    <property type="evidence" value="ECO:0007669"/>
    <property type="project" value="UniProtKB-KW"/>
</dbReference>
<dbReference type="RefSeq" id="XP_010770409.1">
    <property type="nucleotide sequence ID" value="XM_010772107.1"/>
</dbReference>
<keyword evidence="3 5" id="KW-0493">Microtubule</keyword>
<dbReference type="KEGG" id="ncc:104946318"/>
<keyword evidence="2" id="KW-0963">Cytoplasm</keyword>
<evidence type="ECO:0000256" key="1">
    <source>
        <dbReference type="ARBA" id="ARBA00004245"/>
    </source>
</evidence>
<gene>
    <name evidence="9" type="primary">LOC104946318</name>
</gene>
<dbReference type="AlphaFoldDB" id="A0A6I9MWV6"/>
<evidence type="ECO:0000256" key="6">
    <source>
        <dbReference type="SAM" id="MobiDB-lite"/>
    </source>
</evidence>
<proteinExistence type="predicted"/>
<evidence type="ECO:0000256" key="3">
    <source>
        <dbReference type="ARBA" id="ARBA00022701"/>
    </source>
</evidence>
<keyword evidence="8" id="KW-1185">Reference proteome</keyword>
<organism evidence="8 9">
    <name type="scientific">Notothenia coriiceps</name>
    <name type="common">black rockcod</name>
    <dbReference type="NCBI Taxonomy" id="8208"/>
    <lineage>
        <taxon>Eukaryota</taxon>
        <taxon>Metazoa</taxon>
        <taxon>Chordata</taxon>
        <taxon>Craniata</taxon>
        <taxon>Vertebrata</taxon>
        <taxon>Euteleostomi</taxon>
        <taxon>Actinopterygii</taxon>
        <taxon>Neopterygii</taxon>
        <taxon>Teleostei</taxon>
        <taxon>Neoteleostei</taxon>
        <taxon>Acanthomorphata</taxon>
        <taxon>Eupercaria</taxon>
        <taxon>Perciformes</taxon>
        <taxon>Notothenioidei</taxon>
        <taxon>Nototheniidae</taxon>
        <taxon>Notothenia</taxon>
    </lineage>
</organism>
<dbReference type="PROSITE" id="PS51230">
    <property type="entry name" value="EB1_C"/>
    <property type="match status" value="1"/>
</dbReference>
<dbReference type="InterPro" id="IPR036133">
    <property type="entry name" value="EB1_C_sf"/>
</dbReference>
<dbReference type="SUPFAM" id="SSF140612">
    <property type="entry name" value="EB1 dimerisation domain-like"/>
    <property type="match status" value="1"/>
</dbReference>
<dbReference type="FunFam" id="1.20.5.1430:FF:000001">
    <property type="entry name" value="microtubule-associated protein RP/EB family member 1"/>
    <property type="match status" value="1"/>
</dbReference>
<evidence type="ECO:0000259" key="7">
    <source>
        <dbReference type="PROSITE" id="PS51230"/>
    </source>
</evidence>
<dbReference type="Gene3D" id="1.20.5.1430">
    <property type="match status" value="1"/>
</dbReference>
<sequence>MDDHLEEHPNPSSLCTQLQDLKLTIDGLAKERDFYFGKLRDIEVLCQDSESENPIFNKIMDVLYSTEEGFAPPEDEDVDDGAQGDEEEF</sequence>
<dbReference type="OrthoDB" id="2119228at2759"/>
<reference evidence="9" key="1">
    <citation type="submission" date="2025-08" db="UniProtKB">
        <authorList>
            <consortium name="RefSeq"/>
        </authorList>
    </citation>
    <scope>IDENTIFICATION</scope>
    <source>
        <tissue evidence="9">Muscle</tissue>
    </source>
</reference>
<name>A0A6I9MWV6_9TELE</name>
<dbReference type="InterPro" id="IPR004953">
    <property type="entry name" value="EB1_C"/>
</dbReference>
<dbReference type="Proteomes" id="UP000504611">
    <property type="component" value="Unplaced"/>
</dbReference>
<feature type="domain" description="EB1 C-terminal" evidence="7">
    <location>
        <begin position="3"/>
        <end position="72"/>
    </location>
</feature>
<feature type="compositionally biased region" description="Acidic residues" evidence="6">
    <location>
        <begin position="73"/>
        <end position="89"/>
    </location>
</feature>
<dbReference type="GeneID" id="104946318"/>
<evidence type="ECO:0000256" key="4">
    <source>
        <dbReference type="ARBA" id="ARBA00023212"/>
    </source>
</evidence>
<protein>
    <submittedName>
        <fullName evidence="9">Microtubule-associated protein RP/EB family member 3-like</fullName>
    </submittedName>
</protein>
<feature type="region of interest" description="Disordered" evidence="6">
    <location>
        <begin position="67"/>
        <end position="89"/>
    </location>
</feature>